<dbReference type="Pfam" id="PF10528">
    <property type="entry name" value="GLEYA"/>
    <property type="match status" value="1"/>
</dbReference>
<evidence type="ECO:0000259" key="2">
    <source>
        <dbReference type="Pfam" id="PF10528"/>
    </source>
</evidence>
<protein>
    <recommendedName>
        <fullName evidence="2">GLEYA adhesin domain-containing protein</fullName>
    </recommendedName>
</protein>
<evidence type="ECO:0000313" key="3">
    <source>
        <dbReference type="EMBL" id="KAF8001371.1"/>
    </source>
</evidence>
<dbReference type="EMBL" id="JACBPP010000005">
    <property type="protein sequence ID" value="KAF8001371.1"/>
    <property type="molecule type" value="Genomic_DNA"/>
</dbReference>
<evidence type="ECO:0000256" key="1">
    <source>
        <dbReference type="SAM" id="SignalP"/>
    </source>
</evidence>
<keyword evidence="1" id="KW-0732">Signal</keyword>
<evidence type="ECO:0000313" key="4">
    <source>
        <dbReference type="Proteomes" id="UP000649328"/>
    </source>
</evidence>
<feature type="chain" id="PRO_5034010028" description="GLEYA adhesin domain-containing protein" evidence="1">
    <location>
        <begin position="18"/>
        <end position="332"/>
    </location>
</feature>
<proteinExistence type="predicted"/>
<reference evidence="3" key="1">
    <citation type="submission" date="2020-10" db="EMBL/GenBank/DDBJ databases">
        <title>The Whole-Genome Sequence of Metschnikowia persimmonesis, a Novel Endophytic Yeast Species Isolated from Medicinal Plant Diospyros kaki Thumb.</title>
        <authorList>
            <person name="Rahmat E."/>
            <person name="Kang Y."/>
        </authorList>
    </citation>
    <scope>NUCLEOTIDE SEQUENCE</scope>
    <source>
        <strain evidence="3">KIOM G15050</strain>
    </source>
</reference>
<organism evidence="3 4">
    <name type="scientific">Metschnikowia pulcherrima</name>
    <dbReference type="NCBI Taxonomy" id="27326"/>
    <lineage>
        <taxon>Eukaryota</taxon>
        <taxon>Fungi</taxon>
        <taxon>Dikarya</taxon>
        <taxon>Ascomycota</taxon>
        <taxon>Saccharomycotina</taxon>
        <taxon>Pichiomycetes</taxon>
        <taxon>Metschnikowiaceae</taxon>
        <taxon>Metschnikowia</taxon>
    </lineage>
</organism>
<accession>A0A8H7GRY3</accession>
<feature type="signal peptide" evidence="1">
    <location>
        <begin position="1"/>
        <end position="17"/>
    </location>
</feature>
<sequence>MLAKSIIIATVIAQVLAGQFSHVREKETIRLYRDPKPVLSNLDQNPYLSLSQEATEVKQGSDSIVVEVPSAKDTLERLRQRLSPKNLGSEFHDLKAFPGFHLKKGVPYAMKVTFIANAKAPGLFGHLHSWQANLYSTTLIKQVTYNTVTNTNGKQVSQPTYYEADFDYSVAVAPEEDSWELALKNTFLISPFQQGNFDDDDFEVSPPSVLPSSIIEITGLIRAPESGKYTMNMSKAPLAALYMGPGSSQIKTRYTIDASWNVLDTRSETSIELDLQKDEYYPFRFVVLGNDRDAKWVLDQTGPSGEKVDLFGLEKTRAPRMAAKQEDRLIFT</sequence>
<dbReference type="OrthoDB" id="10346780at2759"/>
<comment type="caution">
    <text evidence="3">The sequence shown here is derived from an EMBL/GenBank/DDBJ whole genome shotgun (WGS) entry which is preliminary data.</text>
</comment>
<name>A0A8H7GRY3_9ASCO</name>
<gene>
    <name evidence="3" type="ORF">HF325_003872</name>
</gene>
<dbReference type="AlphaFoldDB" id="A0A8H7GRY3"/>
<dbReference type="Proteomes" id="UP000649328">
    <property type="component" value="Unassembled WGS sequence"/>
</dbReference>
<keyword evidence="4" id="KW-1185">Reference proteome</keyword>
<dbReference type="Gene3D" id="2.60.120.1560">
    <property type="match status" value="1"/>
</dbReference>
<feature type="domain" description="GLEYA adhesin" evidence="2">
    <location>
        <begin position="214"/>
        <end position="295"/>
    </location>
</feature>
<dbReference type="InterPro" id="IPR018871">
    <property type="entry name" value="GLEYA_adhesin_domain"/>
</dbReference>